<feature type="domain" description="DUF1087" evidence="1">
    <location>
        <begin position="39"/>
        <end position="95"/>
    </location>
</feature>
<dbReference type="InterPro" id="IPR009463">
    <property type="entry name" value="DUF1087"/>
</dbReference>
<evidence type="ECO:0000259" key="1">
    <source>
        <dbReference type="SMART" id="SM01147"/>
    </source>
</evidence>
<organism evidence="2 3">
    <name type="scientific">Trema orientale</name>
    <name type="common">Charcoal tree</name>
    <name type="synonym">Celtis orientalis</name>
    <dbReference type="NCBI Taxonomy" id="63057"/>
    <lineage>
        <taxon>Eukaryota</taxon>
        <taxon>Viridiplantae</taxon>
        <taxon>Streptophyta</taxon>
        <taxon>Embryophyta</taxon>
        <taxon>Tracheophyta</taxon>
        <taxon>Spermatophyta</taxon>
        <taxon>Magnoliopsida</taxon>
        <taxon>eudicotyledons</taxon>
        <taxon>Gunneridae</taxon>
        <taxon>Pentapetalae</taxon>
        <taxon>rosids</taxon>
        <taxon>fabids</taxon>
        <taxon>Rosales</taxon>
        <taxon>Cannabaceae</taxon>
        <taxon>Trema</taxon>
    </lineage>
</organism>
<dbReference type="Pfam" id="PF06465">
    <property type="entry name" value="DUF1087"/>
    <property type="match status" value="1"/>
</dbReference>
<name>A0A2P5DRF7_TREOI</name>
<evidence type="ECO:0000313" key="2">
    <source>
        <dbReference type="EMBL" id="PON75862.1"/>
    </source>
</evidence>
<keyword evidence="3" id="KW-1185">Reference proteome</keyword>
<proteinExistence type="predicted"/>
<comment type="caution">
    <text evidence="2">The sequence shown here is derived from an EMBL/GenBank/DDBJ whole genome shotgun (WGS) entry which is preliminary data.</text>
</comment>
<dbReference type="SMART" id="SM01147">
    <property type="entry name" value="DUF1087"/>
    <property type="match status" value="1"/>
</dbReference>
<evidence type="ECO:0000313" key="3">
    <source>
        <dbReference type="Proteomes" id="UP000237000"/>
    </source>
</evidence>
<dbReference type="OrthoDB" id="5857104at2759"/>
<dbReference type="InParanoid" id="A0A2P5DRF7"/>
<protein>
    <recommendedName>
        <fullName evidence="1">DUF1087 domain-containing protein</fullName>
    </recommendedName>
</protein>
<accession>A0A2P5DRF7</accession>
<dbReference type="EMBL" id="JXTC01000254">
    <property type="protein sequence ID" value="PON75862.1"/>
    <property type="molecule type" value="Genomic_DNA"/>
</dbReference>
<dbReference type="STRING" id="63057.A0A2P5DRF7"/>
<dbReference type="Proteomes" id="UP000237000">
    <property type="component" value="Unassembled WGS sequence"/>
</dbReference>
<reference evidence="3" key="1">
    <citation type="submission" date="2016-06" db="EMBL/GenBank/DDBJ databases">
        <title>Parallel loss of symbiosis genes in relatives of nitrogen-fixing non-legume Parasponia.</title>
        <authorList>
            <person name="Van Velzen R."/>
            <person name="Holmer R."/>
            <person name="Bu F."/>
            <person name="Rutten L."/>
            <person name="Van Zeijl A."/>
            <person name="Liu W."/>
            <person name="Santuari L."/>
            <person name="Cao Q."/>
            <person name="Sharma T."/>
            <person name="Shen D."/>
            <person name="Roswanjaya Y."/>
            <person name="Wardhani T."/>
            <person name="Kalhor M.S."/>
            <person name="Jansen J."/>
            <person name="Van den Hoogen J."/>
            <person name="Gungor B."/>
            <person name="Hartog M."/>
            <person name="Hontelez J."/>
            <person name="Verver J."/>
            <person name="Yang W.-C."/>
            <person name="Schijlen E."/>
            <person name="Repin R."/>
            <person name="Schilthuizen M."/>
            <person name="Schranz E."/>
            <person name="Heidstra R."/>
            <person name="Miyata K."/>
            <person name="Fedorova E."/>
            <person name="Kohlen W."/>
            <person name="Bisseling T."/>
            <person name="Smit S."/>
            <person name="Geurts R."/>
        </authorList>
    </citation>
    <scope>NUCLEOTIDE SEQUENCE [LARGE SCALE GENOMIC DNA]</scope>
    <source>
        <strain evidence="3">cv. RG33-2</strain>
    </source>
</reference>
<gene>
    <name evidence="2" type="ORF">TorRG33x02_244760</name>
</gene>
<dbReference type="AlphaFoldDB" id="A0A2P5DRF7"/>
<sequence>MFAKKNSMSTLANIVLFSLHNAIKDNQVANFEYIEEAEAVVEEEAQKAALENKPTTVSSSERPNYWEDLLRDRYEVHKVEEFNALGKGKRSRKQM</sequence>